<gene>
    <name evidence="2" type="ORF">BDN71DRAFT_465055</name>
</gene>
<dbReference type="EMBL" id="MU154714">
    <property type="protein sequence ID" value="KAF9488433.1"/>
    <property type="molecule type" value="Genomic_DNA"/>
</dbReference>
<sequence>MVGSGGFDEVLAKALPIETARVSCTPITTQRMPSVVLRVTDAEHIHSTVQRSTSYTRARDGRLSASTPTTPSTRVPSSIGTQNPIFKRLLRPVCGIRIFKSRRAIPALLHTVSAIASFLTCPAPPRLSLNLPLCSIKPGRMFSDSFSNQPSCALSVNLKASPDLTPVHGMSTHIVRANFRCCHDGNYVSTTQESAV</sequence>
<organism evidence="2 3">
    <name type="scientific">Pleurotus eryngii</name>
    <name type="common">Boletus of the steppes</name>
    <dbReference type="NCBI Taxonomy" id="5323"/>
    <lineage>
        <taxon>Eukaryota</taxon>
        <taxon>Fungi</taxon>
        <taxon>Dikarya</taxon>
        <taxon>Basidiomycota</taxon>
        <taxon>Agaricomycotina</taxon>
        <taxon>Agaricomycetes</taxon>
        <taxon>Agaricomycetidae</taxon>
        <taxon>Agaricales</taxon>
        <taxon>Pleurotineae</taxon>
        <taxon>Pleurotaceae</taxon>
        <taxon>Pleurotus</taxon>
    </lineage>
</organism>
<evidence type="ECO:0000256" key="1">
    <source>
        <dbReference type="SAM" id="MobiDB-lite"/>
    </source>
</evidence>
<comment type="caution">
    <text evidence="2">The sequence shown here is derived from an EMBL/GenBank/DDBJ whole genome shotgun (WGS) entry which is preliminary data.</text>
</comment>
<dbReference type="Proteomes" id="UP000807025">
    <property type="component" value="Unassembled WGS sequence"/>
</dbReference>
<evidence type="ECO:0000313" key="3">
    <source>
        <dbReference type="Proteomes" id="UP000807025"/>
    </source>
</evidence>
<dbReference type="AlphaFoldDB" id="A0A9P5ZI01"/>
<reference evidence="2" key="1">
    <citation type="submission" date="2020-11" db="EMBL/GenBank/DDBJ databases">
        <authorList>
            <consortium name="DOE Joint Genome Institute"/>
            <person name="Ahrendt S."/>
            <person name="Riley R."/>
            <person name="Andreopoulos W."/>
            <person name="Labutti K."/>
            <person name="Pangilinan J."/>
            <person name="Ruiz-Duenas F.J."/>
            <person name="Barrasa J.M."/>
            <person name="Sanchez-Garcia M."/>
            <person name="Camarero S."/>
            <person name="Miyauchi S."/>
            <person name="Serrano A."/>
            <person name="Linde D."/>
            <person name="Babiker R."/>
            <person name="Drula E."/>
            <person name="Ayuso-Fernandez I."/>
            <person name="Pacheco R."/>
            <person name="Padilla G."/>
            <person name="Ferreira P."/>
            <person name="Barriuso J."/>
            <person name="Kellner H."/>
            <person name="Castanera R."/>
            <person name="Alfaro M."/>
            <person name="Ramirez L."/>
            <person name="Pisabarro A.G."/>
            <person name="Kuo A."/>
            <person name="Tritt A."/>
            <person name="Lipzen A."/>
            <person name="He G."/>
            <person name="Yan M."/>
            <person name="Ng V."/>
            <person name="Cullen D."/>
            <person name="Martin F."/>
            <person name="Rosso M.-N."/>
            <person name="Henrissat B."/>
            <person name="Hibbett D."/>
            <person name="Martinez A.T."/>
            <person name="Grigoriev I.V."/>
        </authorList>
    </citation>
    <scope>NUCLEOTIDE SEQUENCE</scope>
    <source>
        <strain evidence="2">ATCC 90797</strain>
    </source>
</reference>
<keyword evidence="3" id="KW-1185">Reference proteome</keyword>
<protein>
    <submittedName>
        <fullName evidence="2">Uncharacterized protein</fullName>
    </submittedName>
</protein>
<accession>A0A9P5ZI01</accession>
<feature type="region of interest" description="Disordered" evidence="1">
    <location>
        <begin position="48"/>
        <end position="78"/>
    </location>
</feature>
<feature type="compositionally biased region" description="Low complexity" evidence="1">
    <location>
        <begin position="66"/>
        <end position="78"/>
    </location>
</feature>
<proteinExistence type="predicted"/>
<name>A0A9P5ZI01_PLEER</name>
<evidence type="ECO:0000313" key="2">
    <source>
        <dbReference type="EMBL" id="KAF9488433.1"/>
    </source>
</evidence>